<keyword evidence="4" id="KW-0808">Transferase</keyword>
<evidence type="ECO:0000256" key="5">
    <source>
        <dbReference type="ARBA" id="ARBA00022898"/>
    </source>
</evidence>
<name>A0A5A8E6B8_CAFRO</name>
<evidence type="ECO:0000313" key="8">
    <source>
        <dbReference type="EMBL" id="KAA0150012.1"/>
    </source>
</evidence>
<evidence type="ECO:0000313" key="7">
    <source>
        <dbReference type="EMBL" id="KAA0146029.1"/>
    </source>
</evidence>
<dbReference type="InterPro" id="IPR015424">
    <property type="entry name" value="PyrdxlP-dep_Trfase"/>
</dbReference>
<evidence type="ECO:0000313" key="10">
    <source>
        <dbReference type="Proteomes" id="UP000322899"/>
    </source>
</evidence>
<dbReference type="EMBL" id="VLTO01000035">
    <property type="protein sequence ID" value="KAA0173262.1"/>
    <property type="molecule type" value="Genomic_DNA"/>
</dbReference>
<evidence type="ECO:0000313" key="12">
    <source>
        <dbReference type="Proteomes" id="UP000325113"/>
    </source>
</evidence>
<dbReference type="InterPro" id="IPR015421">
    <property type="entry name" value="PyrdxlP-dep_Trfase_major"/>
</dbReference>
<evidence type="ECO:0000256" key="6">
    <source>
        <dbReference type="RuleBase" id="RU003560"/>
    </source>
</evidence>
<dbReference type="InterPro" id="IPR050103">
    <property type="entry name" value="Class-III_PLP-dep_AT"/>
</dbReference>
<dbReference type="Pfam" id="PF00202">
    <property type="entry name" value="Aminotran_3"/>
    <property type="match status" value="1"/>
</dbReference>
<dbReference type="SUPFAM" id="SSF53383">
    <property type="entry name" value="PLP-dependent transferases"/>
    <property type="match status" value="1"/>
</dbReference>
<dbReference type="GO" id="GO:0042802">
    <property type="term" value="F:identical protein binding"/>
    <property type="evidence" value="ECO:0007669"/>
    <property type="project" value="TreeGrafter"/>
</dbReference>
<dbReference type="PIRSF" id="PIRSF000521">
    <property type="entry name" value="Transaminase_4ab_Lys_Orn"/>
    <property type="match status" value="1"/>
</dbReference>
<dbReference type="Proteomes" id="UP000322899">
    <property type="component" value="Unassembled WGS sequence"/>
</dbReference>
<dbReference type="OrthoDB" id="425114at2759"/>
<reference evidence="10 11" key="1">
    <citation type="submission" date="2019-07" db="EMBL/GenBank/DDBJ databases">
        <title>Genomes of Cafeteria roenbergensis.</title>
        <authorList>
            <person name="Fischer M.G."/>
            <person name="Hackl T."/>
            <person name="Roman M."/>
        </authorList>
    </citation>
    <scope>NUCLEOTIDE SEQUENCE [LARGE SCALE GENOMIC DNA]</scope>
    <source>
        <strain evidence="7 11">BVI</strain>
        <strain evidence="8 12">Cflag</strain>
        <strain evidence="9 10">E4-10P</strain>
    </source>
</reference>
<dbReference type="InterPro" id="IPR049704">
    <property type="entry name" value="Aminotrans_3_PPA_site"/>
</dbReference>
<dbReference type="OMA" id="MVPGFKY"/>
<dbReference type="PANTHER" id="PTHR11986:SF79">
    <property type="entry name" value="ACETYLORNITHINE AMINOTRANSFERASE, MITOCHONDRIAL"/>
    <property type="match status" value="1"/>
</dbReference>
<dbReference type="Gene3D" id="3.90.1150.10">
    <property type="entry name" value="Aspartate Aminotransferase, domain 1"/>
    <property type="match status" value="2"/>
</dbReference>
<evidence type="ECO:0000256" key="2">
    <source>
        <dbReference type="ARBA" id="ARBA00008954"/>
    </source>
</evidence>
<organism evidence="9 10">
    <name type="scientific">Cafeteria roenbergensis</name>
    <name type="common">Marine flagellate</name>
    <dbReference type="NCBI Taxonomy" id="33653"/>
    <lineage>
        <taxon>Eukaryota</taxon>
        <taxon>Sar</taxon>
        <taxon>Stramenopiles</taxon>
        <taxon>Bigyra</taxon>
        <taxon>Opalozoa</taxon>
        <taxon>Bicosoecida</taxon>
        <taxon>Cafeteriaceae</taxon>
        <taxon>Cafeteria</taxon>
    </lineage>
</organism>
<evidence type="ECO:0008006" key="13">
    <source>
        <dbReference type="Google" id="ProtNLM"/>
    </source>
</evidence>
<sequence>MLASAASRAGAAAGARALLASSARAMSSIPLGEARTSEELERRYLMPTYSSNGVRIREGLTFAKGSGSYLIDTEGKRYLDFGAGIAVNALGHSDEAWARVVASQALTLAHSSNLVHTAPPLQLAKRLVELSCFDKAFFCNSGTEANEAALKFARRWALAQDGLTSMPDFACKSSDRKHLDMRCETSRGTCDCWPQAVDRPRATKTRVVAFHGGFHGRTMGSLSVTHKPAIRHQFAPLVPDVTFAKLNDIEDVARAMGPDVAAVIVEPIQGEGGVIPADAGFLRDLRQITTENNALLIADEVQCGMGRAGTLWAHEAAGVEPDMMTLAKPLANGLPIGAVLVKDFVAAAIKPGDHGGTFGGNPLATAVGLHVLERIADPAFLADVRDKGAHMLNLLSQWTTSSTHTVKQLRRPPTDALWAGLELHGPVAGVVQAALDKGVLFITAGPNTVRLSPPLTISKDEISHGMGVLKECVIGGAGAKL</sequence>
<dbReference type="Proteomes" id="UP000325113">
    <property type="component" value="Unassembled WGS sequence"/>
</dbReference>
<gene>
    <name evidence="9" type="ORF">FNF27_05188</name>
    <name evidence="7" type="ORF">FNF29_08297</name>
    <name evidence="8" type="ORF">FNF31_07098</name>
</gene>
<dbReference type="InterPro" id="IPR005814">
    <property type="entry name" value="Aminotrans_3"/>
</dbReference>
<dbReference type="PROSITE" id="PS00600">
    <property type="entry name" value="AA_TRANSFER_CLASS_3"/>
    <property type="match status" value="1"/>
</dbReference>
<comment type="cofactor">
    <cofactor evidence="1">
        <name>pyridoxal 5'-phosphate</name>
        <dbReference type="ChEBI" id="CHEBI:597326"/>
    </cofactor>
</comment>
<accession>A0A5A8E6B8</accession>
<dbReference type="FunFam" id="3.40.640.10:FF:000004">
    <property type="entry name" value="Acetylornithine aminotransferase"/>
    <property type="match status" value="1"/>
</dbReference>
<keyword evidence="5 6" id="KW-0663">Pyridoxal phosphate</keyword>
<comment type="similarity">
    <text evidence="2 6">Belongs to the class-III pyridoxal-phosphate-dependent aminotransferase family.</text>
</comment>
<comment type="caution">
    <text evidence="9">The sequence shown here is derived from an EMBL/GenBank/DDBJ whole genome shotgun (WGS) entry which is preliminary data.</text>
</comment>
<dbReference type="InterPro" id="IPR015422">
    <property type="entry name" value="PyrdxlP-dep_Trfase_small"/>
</dbReference>
<keyword evidence="3" id="KW-0032">Aminotransferase</keyword>
<dbReference type="CDD" id="cd00610">
    <property type="entry name" value="OAT_like"/>
    <property type="match status" value="1"/>
</dbReference>
<proteinExistence type="inferred from homology"/>
<dbReference type="Proteomes" id="UP000323011">
    <property type="component" value="Unassembled WGS sequence"/>
</dbReference>
<evidence type="ECO:0000256" key="4">
    <source>
        <dbReference type="ARBA" id="ARBA00022679"/>
    </source>
</evidence>
<evidence type="ECO:0000313" key="11">
    <source>
        <dbReference type="Proteomes" id="UP000323011"/>
    </source>
</evidence>
<dbReference type="GO" id="GO:0030170">
    <property type="term" value="F:pyridoxal phosphate binding"/>
    <property type="evidence" value="ECO:0007669"/>
    <property type="project" value="InterPro"/>
</dbReference>
<protein>
    <recommendedName>
        <fullName evidence="13">Acetylornithine transaminase</fullName>
    </recommendedName>
</protein>
<dbReference type="PANTHER" id="PTHR11986">
    <property type="entry name" value="AMINOTRANSFERASE CLASS III"/>
    <property type="match status" value="1"/>
</dbReference>
<dbReference type="EMBL" id="VLTM01000128">
    <property type="protein sequence ID" value="KAA0150012.1"/>
    <property type="molecule type" value="Genomic_DNA"/>
</dbReference>
<dbReference type="Gene3D" id="3.40.640.10">
    <property type="entry name" value="Type I PLP-dependent aspartate aminotransferase-like (Major domain)"/>
    <property type="match status" value="2"/>
</dbReference>
<dbReference type="GO" id="GO:0008483">
    <property type="term" value="F:transaminase activity"/>
    <property type="evidence" value="ECO:0007669"/>
    <property type="project" value="UniProtKB-KW"/>
</dbReference>
<evidence type="ECO:0000256" key="1">
    <source>
        <dbReference type="ARBA" id="ARBA00001933"/>
    </source>
</evidence>
<evidence type="ECO:0000256" key="3">
    <source>
        <dbReference type="ARBA" id="ARBA00022576"/>
    </source>
</evidence>
<dbReference type="EMBL" id="VLTN01000105">
    <property type="protein sequence ID" value="KAA0146029.1"/>
    <property type="molecule type" value="Genomic_DNA"/>
</dbReference>
<evidence type="ECO:0000313" key="9">
    <source>
        <dbReference type="EMBL" id="KAA0173262.1"/>
    </source>
</evidence>
<keyword evidence="11" id="KW-1185">Reference proteome</keyword>
<dbReference type="AlphaFoldDB" id="A0A5A8E6B8"/>